<evidence type="ECO:0000313" key="1">
    <source>
        <dbReference type="EMBL" id="SEK66704.1"/>
    </source>
</evidence>
<keyword evidence="2" id="KW-1185">Reference proteome</keyword>
<protein>
    <recommendedName>
        <fullName evidence="3">DUF1636 domain-containing protein</fullName>
    </recommendedName>
</protein>
<evidence type="ECO:0000313" key="2">
    <source>
        <dbReference type="Proteomes" id="UP000199283"/>
    </source>
</evidence>
<proteinExistence type="predicted"/>
<dbReference type="Pfam" id="PF07845">
    <property type="entry name" value="DUF1636"/>
    <property type="match status" value="1"/>
</dbReference>
<accession>A0A1H7IWW6</accession>
<dbReference type="EMBL" id="FNZQ01000001">
    <property type="protein sequence ID" value="SEK66704.1"/>
    <property type="molecule type" value="Genomic_DNA"/>
</dbReference>
<organism evidence="1 2">
    <name type="scientific">Jannaschia helgolandensis</name>
    <dbReference type="NCBI Taxonomy" id="188906"/>
    <lineage>
        <taxon>Bacteria</taxon>
        <taxon>Pseudomonadati</taxon>
        <taxon>Pseudomonadota</taxon>
        <taxon>Alphaproteobacteria</taxon>
        <taxon>Rhodobacterales</taxon>
        <taxon>Roseobacteraceae</taxon>
        <taxon>Jannaschia</taxon>
    </lineage>
</organism>
<reference evidence="1 2" key="1">
    <citation type="submission" date="2016-10" db="EMBL/GenBank/DDBJ databases">
        <authorList>
            <person name="de Groot N.N."/>
        </authorList>
    </citation>
    <scope>NUCLEOTIDE SEQUENCE [LARGE SCALE GENOMIC DNA]</scope>
    <source>
        <strain evidence="1 2">DSM 14858</strain>
    </source>
</reference>
<dbReference type="InterPro" id="IPR012863">
    <property type="entry name" value="DUF1636"/>
</dbReference>
<name>A0A1H7IWW6_9RHOB</name>
<dbReference type="Proteomes" id="UP000199283">
    <property type="component" value="Unassembled WGS sequence"/>
</dbReference>
<evidence type="ECO:0008006" key="3">
    <source>
        <dbReference type="Google" id="ProtNLM"/>
    </source>
</evidence>
<gene>
    <name evidence="1" type="ORF">SAMN04488526_1194</name>
</gene>
<dbReference type="AlphaFoldDB" id="A0A1H7IWW6"/>
<sequence>MVATLREAVPDAVVEVAACLNACGHPVSLAFRAPGRAAYLFAQADPQDQAAEIAAFVRLWRAAPGGVVTDARACGRLRTMLRGCIPA</sequence>